<dbReference type="Pfam" id="PF26639">
    <property type="entry name" value="Het-6_barrel"/>
    <property type="match status" value="1"/>
</dbReference>
<evidence type="ECO:0000313" key="2">
    <source>
        <dbReference type="EMBL" id="TVY80950.1"/>
    </source>
</evidence>
<reference evidence="2 3" key="1">
    <citation type="submission" date="2018-05" db="EMBL/GenBank/DDBJ databases">
        <title>Genome sequencing and assembly of the regulated plant pathogen Lachnellula willkommii and related sister species for the development of diagnostic species identification markers.</title>
        <authorList>
            <person name="Giroux E."/>
            <person name="Bilodeau G."/>
        </authorList>
    </citation>
    <scope>NUCLEOTIDE SEQUENCE [LARGE SCALE GENOMIC DNA]</scope>
    <source>
        <strain evidence="2 3">CBS 268.59</strain>
    </source>
</reference>
<proteinExistence type="predicted"/>
<keyword evidence="3" id="KW-1185">Reference proteome</keyword>
<organism evidence="2 3">
    <name type="scientific">Lachnellula suecica</name>
    <dbReference type="NCBI Taxonomy" id="602035"/>
    <lineage>
        <taxon>Eukaryota</taxon>
        <taxon>Fungi</taxon>
        <taxon>Dikarya</taxon>
        <taxon>Ascomycota</taxon>
        <taxon>Pezizomycotina</taxon>
        <taxon>Leotiomycetes</taxon>
        <taxon>Helotiales</taxon>
        <taxon>Lachnaceae</taxon>
        <taxon>Lachnellula</taxon>
    </lineage>
</organism>
<dbReference type="InterPro" id="IPR010730">
    <property type="entry name" value="HET"/>
</dbReference>
<comment type="caution">
    <text evidence="2">The sequence shown here is derived from an EMBL/GenBank/DDBJ whole genome shotgun (WGS) entry which is preliminary data.</text>
</comment>
<dbReference type="PANTHER" id="PTHR24148">
    <property type="entry name" value="ANKYRIN REPEAT DOMAIN-CONTAINING PROTEIN 39 HOMOLOG-RELATED"/>
    <property type="match status" value="1"/>
</dbReference>
<dbReference type="Pfam" id="PF06985">
    <property type="entry name" value="HET"/>
    <property type="match status" value="1"/>
</dbReference>
<name>A0A8T9CAW6_9HELO</name>
<evidence type="ECO:0000259" key="1">
    <source>
        <dbReference type="Pfam" id="PF06985"/>
    </source>
</evidence>
<evidence type="ECO:0000313" key="3">
    <source>
        <dbReference type="Proteomes" id="UP000469558"/>
    </source>
</evidence>
<dbReference type="EMBL" id="QGMK01000577">
    <property type="protein sequence ID" value="TVY80950.1"/>
    <property type="molecule type" value="Genomic_DNA"/>
</dbReference>
<protein>
    <submittedName>
        <fullName evidence="2">Heterokaryon incompatibility protein 6 OR allele</fullName>
    </submittedName>
</protein>
<accession>A0A8T9CAW6</accession>
<dbReference type="Proteomes" id="UP000469558">
    <property type="component" value="Unassembled WGS sequence"/>
</dbReference>
<dbReference type="AlphaFoldDB" id="A0A8T9CAW6"/>
<feature type="domain" description="Heterokaryon incompatibility" evidence="1">
    <location>
        <begin position="43"/>
        <end position="201"/>
    </location>
</feature>
<dbReference type="InterPro" id="IPR052895">
    <property type="entry name" value="HetReg/Transcr_Mod"/>
</dbReference>
<gene>
    <name evidence="2" type="primary">het-6_23</name>
    <name evidence="2" type="ORF">LSUE1_G004388</name>
</gene>
<dbReference type="PANTHER" id="PTHR24148:SF64">
    <property type="entry name" value="HETEROKARYON INCOMPATIBILITY DOMAIN-CONTAINING PROTEIN"/>
    <property type="match status" value="1"/>
</dbReference>
<dbReference type="OrthoDB" id="2157530at2759"/>
<sequence>MAYHKLRGSSSIRLLELQPASLEDPDKLDAHLIEIDLTNAPPFEALSYTWGAPLFDQTIRFDNGSLQITQNLASALRAFRLSTSRLVWADQICINQADDAERSQQVALMDQIYTKTVSVLVWLGDKTGATSHAIDAMKFLAQAAKLCGVHEIKDAHVKHDLAQSTDQQKEIMQKLVDEYDFTKLRAIYSMPWFSRLWIIQEICLPRKVTLHCGNDKIDLEPFGLATAFILRIDSYAKTKFPMASMISSAIDIVTLRESRIKRATPNAEGSQSQTFNPREWMPAWDGLNLLDFVSSLSRNRECTDKRDLVYGLLSLRAESDITLQPDYSKTIIQVYTEFAREYLLKQEVRILHYAGLSNNLSSTNTPSETDVSELPSWAADWRVSRRIQLGGGNKVLFTAGDGINVKVKAEGDGYTINLTCILIDTIGDGRAAEIGGFDSQKPLNYTFEDSRKSIISLKAYFDADCGTGSYQTGETQTMAFARTIIGDFATTGLDFMKLLLKDHSNKTELLNLWLMFEKIGIKKDGALDLDPKFCLPSLVPDHPYTRPQTVYLAWLYMTSLAAILKRRKLFLSDKKYVGLAPNMCMKGDLLVIIGGCQAPFAVRFDENRKAYRLIGECYLHGYMNQELLGNEYRQLRLAIF</sequence>